<accession>A0A836BXU4</accession>
<dbReference type="Proteomes" id="UP000612055">
    <property type="component" value="Unassembled WGS sequence"/>
</dbReference>
<dbReference type="GO" id="GO:0009089">
    <property type="term" value="P:lysine biosynthetic process via diaminopimelate"/>
    <property type="evidence" value="ECO:0007669"/>
    <property type="project" value="InterPro"/>
</dbReference>
<dbReference type="GO" id="GO:0019877">
    <property type="term" value="P:diaminopimelate biosynthetic process"/>
    <property type="evidence" value="ECO:0007669"/>
    <property type="project" value="TreeGrafter"/>
</dbReference>
<dbReference type="InterPro" id="IPR036291">
    <property type="entry name" value="NAD(P)-bd_dom_sf"/>
</dbReference>
<feature type="domain" description="Dihydrodipicolinate reductase N-terminal" evidence="4">
    <location>
        <begin position="2"/>
        <end position="114"/>
    </location>
</feature>
<keyword evidence="6" id="KW-1185">Reference proteome</keyword>
<proteinExistence type="predicted"/>
<evidence type="ECO:0000256" key="3">
    <source>
        <dbReference type="SAM" id="MobiDB-lite"/>
    </source>
</evidence>
<feature type="region of interest" description="Disordered" evidence="3">
    <location>
        <begin position="193"/>
        <end position="215"/>
    </location>
</feature>
<dbReference type="PANTHER" id="PTHR20836:SF0">
    <property type="entry name" value="4-HYDROXY-TETRAHYDRODIPICOLINATE REDUCTASE 1, CHLOROPLASTIC-RELATED"/>
    <property type="match status" value="1"/>
</dbReference>
<keyword evidence="1" id="KW-0521">NADP</keyword>
<dbReference type="Pfam" id="PF01113">
    <property type="entry name" value="DapB_N"/>
    <property type="match status" value="1"/>
</dbReference>
<evidence type="ECO:0000256" key="2">
    <source>
        <dbReference type="ARBA" id="ARBA00023002"/>
    </source>
</evidence>
<dbReference type="SUPFAM" id="SSF51735">
    <property type="entry name" value="NAD(P)-binding Rossmann-fold domains"/>
    <property type="match status" value="1"/>
</dbReference>
<evidence type="ECO:0000313" key="5">
    <source>
        <dbReference type="EMBL" id="KAG2492910.1"/>
    </source>
</evidence>
<keyword evidence="2" id="KW-0560">Oxidoreductase</keyword>
<dbReference type="EMBL" id="JAEHOE010000041">
    <property type="protein sequence ID" value="KAG2492910.1"/>
    <property type="molecule type" value="Genomic_DNA"/>
</dbReference>
<dbReference type="Gene3D" id="3.40.50.720">
    <property type="entry name" value="NAD(P)-binding Rossmann-like Domain"/>
    <property type="match status" value="1"/>
</dbReference>
<evidence type="ECO:0000256" key="1">
    <source>
        <dbReference type="ARBA" id="ARBA00022857"/>
    </source>
</evidence>
<reference evidence="5" key="1">
    <citation type="journal article" date="2020" name="bioRxiv">
        <title>Comparative genomics of Chlamydomonas.</title>
        <authorList>
            <person name="Craig R.J."/>
            <person name="Hasan A.R."/>
            <person name="Ness R.W."/>
            <person name="Keightley P.D."/>
        </authorList>
    </citation>
    <scope>NUCLEOTIDE SEQUENCE</scope>
    <source>
        <strain evidence="5">CCAP 11/70</strain>
    </source>
</reference>
<sequence length="330" mass="34331">MVNSATGKMGHAAAEAMVAAGFSLVPHSLTGMSAGVAVRGVGVRGTPIQLVGNERRQAALEAVKAAYPNMVVVDYTLAHVVEDHAQLYASNGLPFVMGTLGGDRAKIRQVVEEAGVYAVLPTPEGDQAANLYALLHSLGAALPAHFEQYRYEPIGRGQDGGALDVLSVEAEGDIVRALKLLGINASESAVGRMRASRQQRLEGNPLDREPQPTSWSKQLHTLQGRGAARACRLSVVDADGTEPAPALLLRHYGLDRAAFAAGAVAAARFLAQRVAEGADKKVYDMVDVLRSVRAQVQAAEDAAAARRAGVSSFASNVVAAAPSIAAVAVA</sequence>
<dbReference type="AlphaFoldDB" id="A0A836BXU4"/>
<comment type="caution">
    <text evidence="5">The sequence shown here is derived from an EMBL/GenBank/DDBJ whole genome shotgun (WGS) entry which is preliminary data.</text>
</comment>
<dbReference type="InterPro" id="IPR023940">
    <property type="entry name" value="DHDPR_bac"/>
</dbReference>
<dbReference type="InterPro" id="IPR000846">
    <property type="entry name" value="DapB_N"/>
</dbReference>
<organism evidence="5 6">
    <name type="scientific">Edaphochlamys debaryana</name>
    <dbReference type="NCBI Taxonomy" id="47281"/>
    <lineage>
        <taxon>Eukaryota</taxon>
        <taxon>Viridiplantae</taxon>
        <taxon>Chlorophyta</taxon>
        <taxon>core chlorophytes</taxon>
        <taxon>Chlorophyceae</taxon>
        <taxon>CS clade</taxon>
        <taxon>Chlamydomonadales</taxon>
        <taxon>Chlamydomonadales incertae sedis</taxon>
        <taxon>Edaphochlamys</taxon>
    </lineage>
</organism>
<dbReference type="GO" id="GO:0008839">
    <property type="term" value="F:4-hydroxy-tetrahydrodipicolinate reductase"/>
    <property type="evidence" value="ECO:0007669"/>
    <property type="project" value="InterPro"/>
</dbReference>
<evidence type="ECO:0000259" key="4">
    <source>
        <dbReference type="Pfam" id="PF01113"/>
    </source>
</evidence>
<name>A0A836BXU4_9CHLO</name>
<dbReference type="PANTHER" id="PTHR20836">
    <property type="entry name" value="DIHYDRODIPICOLINATE REDUCTASE"/>
    <property type="match status" value="1"/>
</dbReference>
<protein>
    <recommendedName>
        <fullName evidence="4">Dihydrodipicolinate reductase N-terminal domain-containing protein</fullName>
    </recommendedName>
</protein>
<dbReference type="OrthoDB" id="526016at2759"/>
<dbReference type="GO" id="GO:0009570">
    <property type="term" value="C:chloroplast stroma"/>
    <property type="evidence" value="ECO:0007669"/>
    <property type="project" value="TreeGrafter"/>
</dbReference>
<evidence type="ECO:0000313" key="6">
    <source>
        <dbReference type="Proteomes" id="UP000612055"/>
    </source>
</evidence>
<gene>
    <name evidence="5" type="ORF">HYH03_008824</name>
</gene>